<comment type="caution">
    <text evidence="1">The sequence shown here is derived from an EMBL/GenBank/DDBJ whole genome shotgun (WGS) entry which is preliminary data.</text>
</comment>
<name>A0ABQ6N9U9_9STRA</name>
<protein>
    <submittedName>
        <fullName evidence="1">Uncharacterized protein</fullName>
    </submittedName>
</protein>
<dbReference type="Gene3D" id="1.25.40.10">
    <property type="entry name" value="Tetratricopeptide repeat domain"/>
    <property type="match status" value="1"/>
</dbReference>
<organism evidence="1 2">
    <name type="scientific">Tetraparma gracilis</name>
    <dbReference type="NCBI Taxonomy" id="2962635"/>
    <lineage>
        <taxon>Eukaryota</taxon>
        <taxon>Sar</taxon>
        <taxon>Stramenopiles</taxon>
        <taxon>Ochrophyta</taxon>
        <taxon>Bolidophyceae</taxon>
        <taxon>Parmales</taxon>
        <taxon>Triparmaceae</taxon>
        <taxon>Tetraparma</taxon>
    </lineage>
</organism>
<dbReference type="Proteomes" id="UP001165060">
    <property type="component" value="Unassembled WGS sequence"/>
</dbReference>
<evidence type="ECO:0000313" key="2">
    <source>
        <dbReference type="Proteomes" id="UP001165060"/>
    </source>
</evidence>
<sequence>APPAEPLPPTKSPSLLFARARSLEAAGDDVMATKAYLSALRSLPPSPAVSPPPATPEELLISNFCPPPTPDLLWGALASTYTRLRMFEPSWKTYITLCTLPEPSPPPTPEVWLRRGLAAVRICQWDDAKLSVSHVPASSPAPLLTMVSYCLAVVSLNETALLQSLESHDAAQLAADAAADEHAPRLQASDEFAAVKTAGDLYHAAGRLEAARACYAKCVDLSLAALSSPEDADDPHLKERLANSYTDLAGSHLAAREDVGTAISCFFSALECDINSYRSFTGLALAFHQQNEPELAVAAASHGIDKEAKEENAEGWGCLSRLYVEGVLGGQSGVSEEVVNKCLENLSHVCDESMNWVLRGLSFLHQDRRLDAHTSFETSFANKYEADGLAGYVRTCISLAEESAAKSPQTPADARRTQALAKDAETYWRILNKASTPPPGTEGWTEITTDAGPDKAAALLEQSRRSVEGGALAEAGELAKKSRKMMQDTLMHNKDRLEVRPELLSCAIAMDVWCEACVCAEKGVGLEGEEGRERMRGWRGDVSRAKLLDRQCAFARECGKMLDALAVQQ</sequence>
<feature type="non-terminal residue" evidence="1">
    <location>
        <position position="1"/>
    </location>
</feature>
<accession>A0ABQ6N9U9</accession>
<keyword evidence="2" id="KW-1185">Reference proteome</keyword>
<reference evidence="1 2" key="1">
    <citation type="journal article" date="2023" name="Commun. Biol.">
        <title>Genome analysis of Parmales, the sister group of diatoms, reveals the evolutionary specialization of diatoms from phago-mixotrophs to photoautotrophs.</title>
        <authorList>
            <person name="Ban H."/>
            <person name="Sato S."/>
            <person name="Yoshikawa S."/>
            <person name="Yamada K."/>
            <person name="Nakamura Y."/>
            <person name="Ichinomiya M."/>
            <person name="Sato N."/>
            <person name="Blanc-Mathieu R."/>
            <person name="Endo H."/>
            <person name="Kuwata A."/>
            <person name="Ogata H."/>
        </authorList>
    </citation>
    <scope>NUCLEOTIDE SEQUENCE [LARGE SCALE GENOMIC DNA]</scope>
</reference>
<evidence type="ECO:0000313" key="1">
    <source>
        <dbReference type="EMBL" id="GMI52315.1"/>
    </source>
</evidence>
<gene>
    <name evidence="1" type="ORF">TeGR_g12650</name>
</gene>
<dbReference type="SUPFAM" id="SSF48452">
    <property type="entry name" value="TPR-like"/>
    <property type="match status" value="2"/>
</dbReference>
<dbReference type="InterPro" id="IPR011990">
    <property type="entry name" value="TPR-like_helical_dom_sf"/>
</dbReference>
<dbReference type="EMBL" id="BRYB01006585">
    <property type="protein sequence ID" value="GMI52315.1"/>
    <property type="molecule type" value="Genomic_DNA"/>
</dbReference>
<proteinExistence type="predicted"/>